<accession>A0A2C8F678</accession>
<organism evidence="1 2">
    <name type="scientific">Pseudodesulfovibrio profundus</name>
    <dbReference type="NCBI Taxonomy" id="57320"/>
    <lineage>
        <taxon>Bacteria</taxon>
        <taxon>Pseudomonadati</taxon>
        <taxon>Thermodesulfobacteriota</taxon>
        <taxon>Desulfovibrionia</taxon>
        <taxon>Desulfovibrionales</taxon>
        <taxon>Desulfovibrionaceae</taxon>
    </lineage>
</organism>
<evidence type="ECO:0000313" key="2">
    <source>
        <dbReference type="Proteomes" id="UP000219215"/>
    </source>
</evidence>
<name>A0A2C8F678_9BACT</name>
<sequence length="94" mass="10542">MLFCQCFSLCCLLKLLTIGDYVQKTQAEFKREYELGLYLSFDVNDQSDLVICIDLITSFFVCRIDVACVSKEVINAGSLCLTNRQPSNLLISGS</sequence>
<protein>
    <submittedName>
        <fullName evidence="1">Uncharacterized protein</fullName>
    </submittedName>
</protein>
<reference evidence="2" key="1">
    <citation type="submission" date="2017-09" db="EMBL/GenBank/DDBJ databases">
        <authorList>
            <person name="Regsiter A."/>
            <person name="William W."/>
        </authorList>
    </citation>
    <scope>NUCLEOTIDE SEQUENCE [LARGE SCALE GENOMIC DNA]</scope>
    <source>
        <strain evidence="2">500-1</strain>
    </source>
</reference>
<keyword evidence="2" id="KW-1185">Reference proteome</keyword>
<evidence type="ECO:0000313" key="1">
    <source>
        <dbReference type="EMBL" id="SOB57928.1"/>
    </source>
</evidence>
<dbReference type="KEGG" id="pprf:DPRO_1041"/>
<dbReference type="AlphaFoldDB" id="A0A2C8F678"/>
<dbReference type="EMBL" id="LT907975">
    <property type="protein sequence ID" value="SOB57928.1"/>
    <property type="molecule type" value="Genomic_DNA"/>
</dbReference>
<dbReference type="Proteomes" id="UP000219215">
    <property type="component" value="Chromosome DPRO"/>
</dbReference>
<gene>
    <name evidence="1" type="ORF">DPRO_1041</name>
</gene>
<proteinExistence type="predicted"/>